<evidence type="ECO:0000313" key="2">
    <source>
        <dbReference type="EMBL" id="MCZ0704381.1"/>
    </source>
</evidence>
<sequence length="149" mass="17178">MPWDTNDYPSSWKNFDSVLRKKAIEMANAMINEGYDEDQAIPIATNQAKEWFDNASANERDEMAKKTDVQLRKTDDDRNSRPELLDHAIHVLPDDGWVVKTADAKRAANRYETKEEAIERGKEIAKNKETQLVIHKQSGEIQTVRNYEA</sequence>
<evidence type="ECO:0000313" key="3">
    <source>
        <dbReference type="Proteomes" id="UP001084197"/>
    </source>
</evidence>
<gene>
    <name evidence="2" type="ORF">OWO01_14320</name>
</gene>
<dbReference type="AlphaFoldDB" id="A0A9J6RG50"/>
<dbReference type="Pfam" id="PF09954">
    <property type="entry name" value="DUF2188"/>
    <property type="match status" value="1"/>
</dbReference>
<dbReference type="Proteomes" id="UP001084197">
    <property type="component" value="Unassembled WGS sequence"/>
</dbReference>
<name>A0A9J6RG50_9BACI</name>
<evidence type="ECO:0000256" key="1">
    <source>
        <dbReference type="SAM" id="MobiDB-lite"/>
    </source>
</evidence>
<feature type="region of interest" description="Disordered" evidence="1">
    <location>
        <begin position="60"/>
        <end position="80"/>
    </location>
</feature>
<reference evidence="2" key="1">
    <citation type="submission" date="2022-11" db="EMBL/GenBank/DDBJ databases">
        <title>WGS of Natronobacillus azotifigens 24KS-1, an anaerobic diazotrophic haloalkaliphile from soda-rich habitats.</title>
        <authorList>
            <person name="Sorokin D.Y."/>
            <person name="Merkel A.Y."/>
        </authorList>
    </citation>
    <scope>NUCLEOTIDE SEQUENCE</scope>
    <source>
        <strain evidence="2">24KS-1</strain>
    </source>
</reference>
<dbReference type="EMBL" id="JAPRAT010000035">
    <property type="protein sequence ID" value="MCZ0704381.1"/>
    <property type="molecule type" value="Genomic_DNA"/>
</dbReference>
<proteinExistence type="predicted"/>
<comment type="caution">
    <text evidence="2">The sequence shown here is derived from an EMBL/GenBank/DDBJ whole genome shotgun (WGS) entry which is preliminary data.</text>
</comment>
<organism evidence="2 3">
    <name type="scientific">Natronobacillus azotifigens</name>
    <dbReference type="NCBI Taxonomy" id="472978"/>
    <lineage>
        <taxon>Bacteria</taxon>
        <taxon>Bacillati</taxon>
        <taxon>Bacillota</taxon>
        <taxon>Bacilli</taxon>
        <taxon>Bacillales</taxon>
        <taxon>Bacillaceae</taxon>
        <taxon>Natronobacillus</taxon>
    </lineage>
</organism>
<keyword evidence="3" id="KW-1185">Reference proteome</keyword>
<dbReference type="InterPro" id="IPR018691">
    <property type="entry name" value="DUF2188"/>
</dbReference>
<protein>
    <submittedName>
        <fullName evidence="2">DUF2188 domain-containing protein</fullName>
    </submittedName>
</protein>
<dbReference type="RefSeq" id="WP_268781151.1">
    <property type="nucleotide sequence ID" value="NZ_JAPRAT010000035.1"/>
</dbReference>
<accession>A0A9J6RG50</accession>